<dbReference type="InParanoid" id="A0A078BF61"/>
<keyword evidence="1" id="KW-0175">Coiled coil</keyword>
<dbReference type="Proteomes" id="UP000039865">
    <property type="component" value="Unassembled WGS sequence"/>
</dbReference>
<name>A0A078BF61_STYLE</name>
<organism evidence="3 4">
    <name type="scientific">Stylonychia lemnae</name>
    <name type="common">Ciliate</name>
    <dbReference type="NCBI Taxonomy" id="5949"/>
    <lineage>
        <taxon>Eukaryota</taxon>
        <taxon>Sar</taxon>
        <taxon>Alveolata</taxon>
        <taxon>Ciliophora</taxon>
        <taxon>Intramacronucleata</taxon>
        <taxon>Spirotrichea</taxon>
        <taxon>Stichotrichia</taxon>
        <taxon>Sporadotrichida</taxon>
        <taxon>Oxytrichidae</taxon>
        <taxon>Stylonychinae</taxon>
        <taxon>Stylonychia</taxon>
    </lineage>
</organism>
<evidence type="ECO:0000256" key="1">
    <source>
        <dbReference type="SAM" id="Coils"/>
    </source>
</evidence>
<dbReference type="EMBL" id="CCKQ01019746">
    <property type="protein sequence ID" value="CDW91782.1"/>
    <property type="molecule type" value="Genomic_DNA"/>
</dbReference>
<proteinExistence type="predicted"/>
<keyword evidence="4" id="KW-1185">Reference proteome</keyword>
<accession>A0A078BF61</accession>
<sequence>MFQNPLNQILPGNFGQLGLPPSQQNAGLMSQGHMGYRQQYMDGQMNQPMGGQSQQSMMMGGMPMSQGQFQQQSPYLSHQNSQRNGQNQGQKSLQQRRDLAKSFFKRVKQLPKPQNNQNIAVLQDTERILQILTNASYVEKKNRLAMRRDSEEEEDKGNEKIFTDEVGVQSYYRNQQDQDENYQLDENADQAQADDEWRYLDIEDKKILSKRKKRTVKVEDCYLDLDAFFKNKKRFCPSESILNHDNESTQDSEAKTKLLTQDVRDQLKKKLIEKYFSELPENEYTQRSVVNYIKYMIKNVQYNKLTRSIANLDAQESMEEEEILIELIQENDPLLLLDITSFWIYNAFSISSSSDQKDTFYEAQLRFILMTLEKNINLILFEKQTLHKWISFIKAIPFVIQDVLLAHVSKVLNRVSIDQLDSGYLQVFIEQLIMNKILVKKDMRDSYLKLLVEDQLLHQRSQEKFDKICNQIIFCKETGLFEISFDDQLKIKVTEAVNENFRNICLGQQALPDEQDQEQYLKNSLTLYIEIAKIFITENDSYLEVILDCYFKCENKLLKTIMTLQIGSIAKTLNLDTNNQKMIELVQKYSEEKLPDFKTQLKILVDILVQHTEDQNTVSQEFKNMILGIAKTLKSSTLLSSLIFSLDFELVQDHIPAIIVQVEDHQLIPDIRPLIENIEKNLNSQQDKIVELVYLILKQTFESSDKQEQEQFIKRLTTIQDILIRKFNKETVAKIIEKLIKREKWHCKILISLILLLVKFNSPEQNGVDSYFKDEAMNLIKKILKKKIWDQLKSSKDEKLQDEWDCIKKGLVLYFTKYQSKDNYKLFKDYIPSEIREEMIKENQDLLNFVNTYSRR</sequence>
<evidence type="ECO:0000313" key="4">
    <source>
        <dbReference type="Proteomes" id="UP000039865"/>
    </source>
</evidence>
<protein>
    <submittedName>
        <fullName evidence="3">Uncharacterized protein</fullName>
    </submittedName>
</protein>
<dbReference type="OrthoDB" id="10601474at2759"/>
<feature type="region of interest" description="Disordered" evidence="2">
    <location>
        <begin position="47"/>
        <end position="97"/>
    </location>
</feature>
<feature type="region of interest" description="Disordered" evidence="2">
    <location>
        <begin position="145"/>
        <end position="168"/>
    </location>
</feature>
<gene>
    <name evidence="3" type="primary">Contig2264.g2428</name>
    <name evidence="3" type="ORF">STYLEM_20943</name>
</gene>
<evidence type="ECO:0000256" key="2">
    <source>
        <dbReference type="SAM" id="MobiDB-lite"/>
    </source>
</evidence>
<feature type="compositionally biased region" description="Low complexity" evidence="2">
    <location>
        <begin position="47"/>
        <end position="90"/>
    </location>
</feature>
<evidence type="ECO:0000313" key="3">
    <source>
        <dbReference type="EMBL" id="CDW91782.1"/>
    </source>
</evidence>
<reference evidence="3 4" key="1">
    <citation type="submission" date="2014-06" db="EMBL/GenBank/DDBJ databases">
        <authorList>
            <person name="Swart Estienne"/>
        </authorList>
    </citation>
    <scope>NUCLEOTIDE SEQUENCE [LARGE SCALE GENOMIC DNA]</scope>
    <source>
        <strain evidence="3 4">130c</strain>
    </source>
</reference>
<dbReference type="AlphaFoldDB" id="A0A078BF61"/>
<feature type="coiled-coil region" evidence="1">
    <location>
        <begin position="302"/>
        <end position="331"/>
    </location>
</feature>